<dbReference type="GO" id="GO:0006493">
    <property type="term" value="P:protein O-linked glycosylation"/>
    <property type="evidence" value="ECO:0007669"/>
    <property type="project" value="TreeGrafter"/>
</dbReference>
<dbReference type="PANTHER" id="PTHR12203:SF35">
    <property type="entry name" value="PROTEIN O-GLUCOSYLTRANSFERASE 1"/>
    <property type="match status" value="1"/>
</dbReference>
<dbReference type="AlphaFoldDB" id="A0A8C7J5E5"/>
<sequence length="152" mass="17692">MADTLRSDVGTHYQIINGKLYREQNCMFPARCSGVEHFILQVIDRRDVEMVVNVWDYPQVPGWVQPILPVRSFSKTANYHDIMYPAWMFWEGGPAVWLQDYPERDSLRDPLVLLSREAPDLVDAEYTKNQTRYYGGNVLRLVLCIQCFKSSA</sequence>
<keyword evidence="2" id="KW-0808">Transferase</keyword>
<protein>
    <submittedName>
        <fullName evidence="4">Protein O-glucosyltransferase 1</fullName>
    </submittedName>
</protein>
<dbReference type="GO" id="GO:0012505">
    <property type="term" value="C:endomembrane system"/>
    <property type="evidence" value="ECO:0007669"/>
    <property type="project" value="TreeGrafter"/>
</dbReference>
<evidence type="ECO:0000259" key="3">
    <source>
        <dbReference type="Pfam" id="PF05686"/>
    </source>
</evidence>
<proteinExistence type="inferred from homology"/>
<accession>A0A8C7J5E5</accession>
<dbReference type="GO" id="GO:0035251">
    <property type="term" value="F:UDP-glucosyltransferase activity"/>
    <property type="evidence" value="ECO:0007669"/>
    <property type="project" value="TreeGrafter"/>
</dbReference>
<dbReference type="Ensembl" id="ENSOKIT00005088437.1">
    <property type="protein sequence ID" value="ENSOKIP00005082855.1"/>
    <property type="gene ID" value="ENSOKIG00005035758.1"/>
</dbReference>
<reference evidence="4" key="2">
    <citation type="submission" date="2025-09" db="UniProtKB">
        <authorList>
            <consortium name="Ensembl"/>
        </authorList>
    </citation>
    <scope>IDENTIFICATION</scope>
</reference>
<evidence type="ECO:0000313" key="4">
    <source>
        <dbReference type="Ensembl" id="ENSOKIP00005082855.1"/>
    </source>
</evidence>
<evidence type="ECO:0000256" key="2">
    <source>
        <dbReference type="ARBA" id="ARBA00022679"/>
    </source>
</evidence>
<dbReference type="InterPro" id="IPR006598">
    <property type="entry name" value="CAP10"/>
</dbReference>
<gene>
    <name evidence="4" type="primary">POGLUT1</name>
</gene>
<feature type="domain" description="Glycosyl transferase CAP10" evidence="3">
    <location>
        <begin position="4"/>
        <end position="99"/>
    </location>
</feature>
<name>A0A8C7J5E5_ONCKI</name>
<comment type="similarity">
    <text evidence="1">Belongs to the glycosyltransferase 90 family.</text>
</comment>
<reference evidence="4" key="1">
    <citation type="submission" date="2025-08" db="UniProtKB">
        <authorList>
            <consortium name="Ensembl"/>
        </authorList>
    </citation>
    <scope>IDENTIFICATION</scope>
</reference>
<dbReference type="PANTHER" id="PTHR12203">
    <property type="entry name" value="KDEL LYS-ASP-GLU-LEU CONTAINING - RELATED"/>
    <property type="match status" value="1"/>
</dbReference>
<dbReference type="Proteomes" id="UP000694557">
    <property type="component" value="Unassembled WGS sequence"/>
</dbReference>
<keyword evidence="5" id="KW-1185">Reference proteome</keyword>
<dbReference type="GO" id="GO:0035252">
    <property type="term" value="F:UDP-xylosyltransferase activity"/>
    <property type="evidence" value="ECO:0007669"/>
    <property type="project" value="TreeGrafter"/>
</dbReference>
<organism evidence="4 5">
    <name type="scientific">Oncorhynchus kisutch</name>
    <name type="common">Coho salmon</name>
    <name type="synonym">Salmo kisutch</name>
    <dbReference type="NCBI Taxonomy" id="8019"/>
    <lineage>
        <taxon>Eukaryota</taxon>
        <taxon>Metazoa</taxon>
        <taxon>Chordata</taxon>
        <taxon>Craniata</taxon>
        <taxon>Vertebrata</taxon>
        <taxon>Euteleostomi</taxon>
        <taxon>Actinopterygii</taxon>
        <taxon>Neopterygii</taxon>
        <taxon>Teleostei</taxon>
        <taxon>Protacanthopterygii</taxon>
        <taxon>Salmoniformes</taxon>
        <taxon>Salmonidae</taxon>
        <taxon>Salmoninae</taxon>
        <taxon>Oncorhynchus</taxon>
    </lineage>
</organism>
<dbReference type="InterPro" id="IPR051091">
    <property type="entry name" value="O-Glucosyltr/Glycosyltrsf_90"/>
</dbReference>
<dbReference type="Pfam" id="PF05686">
    <property type="entry name" value="Glyco_transf_90"/>
    <property type="match status" value="1"/>
</dbReference>
<dbReference type="GO" id="GO:0045747">
    <property type="term" value="P:positive regulation of Notch signaling pathway"/>
    <property type="evidence" value="ECO:0007669"/>
    <property type="project" value="TreeGrafter"/>
</dbReference>
<evidence type="ECO:0000256" key="1">
    <source>
        <dbReference type="ARBA" id="ARBA00010118"/>
    </source>
</evidence>
<evidence type="ECO:0000313" key="5">
    <source>
        <dbReference type="Proteomes" id="UP000694557"/>
    </source>
</evidence>
<dbReference type="GeneTree" id="ENSGT00940000158283"/>